<dbReference type="SUPFAM" id="SSF52218">
    <property type="entry name" value="Flavoproteins"/>
    <property type="match status" value="1"/>
</dbReference>
<feature type="domain" description="Flavodoxin-like fold" evidence="3">
    <location>
        <begin position="11"/>
        <end position="217"/>
    </location>
</feature>
<protein>
    <recommendedName>
        <fullName evidence="3">Flavodoxin-like fold domain-containing protein</fullName>
    </recommendedName>
</protein>
<evidence type="ECO:0000313" key="4">
    <source>
        <dbReference type="EMBL" id="GAA3573468.1"/>
    </source>
</evidence>
<proteinExistence type="inferred from homology"/>
<dbReference type="EMBL" id="BAAAYR010000004">
    <property type="protein sequence ID" value="GAA3573468.1"/>
    <property type="molecule type" value="Genomic_DNA"/>
</dbReference>
<sequence>MPSPTTSLVRRALLVHAHPEQASFSSAQADAAVTALRTADVRVDRIDLYADGWDPVLRREQFPDATGYFKPQAEQLRAYGAGTLDETVREHLDRLLEADLLVLSFPLWWFSMPAVMKGWVDRVFAMGATFGGEHGIFAEGAMRGKQAVLLLTTGGGEPAFGPSDPEAYGALDAFLFHIRRGMLEFVGYEVLEPVVTYAPARMPSDQRDAALRDVQTRLGALVGG</sequence>
<evidence type="ECO:0000256" key="1">
    <source>
        <dbReference type="ARBA" id="ARBA00006252"/>
    </source>
</evidence>
<dbReference type="Pfam" id="PF02525">
    <property type="entry name" value="Flavodoxin_2"/>
    <property type="match status" value="1"/>
</dbReference>
<accession>A0ABP6XXN5</accession>
<dbReference type="PANTHER" id="PTHR10204">
    <property type="entry name" value="NAD P H OXIDOREDUCTASE-RELATED"/>
    <property type="match status" value="1"/>
</dbReference>
<evidence type="ECO:0000313" key="5">
    <source>
        <dbReference type="Proteomes" id="UP001500767"/>
    </source>
</evidence>
<keyword evidence="2" id="KW-0560">Oxidoreductase</keyword>
<reference evidence="5" key="1">
    <citation type="journal article" date="2019" name="Int. J. Syst. Evol. Microbiol.">
        <title>The Global Catalogue of Microorganisms (GCM) 10K type strain sequencing project: providing services to taxonomists for standard genome sequencing and annotation.</title>
        <authorList>
            <consortium name="The Broad Institute Genomics Platform"/>
            <consortium name="The Broad Institute Genome Sequencing Center for Infectious Disease"/>
            <person name="Wu L."/>
            <person name="Ma J."/>
        </authorList>
    </citation>
    <scope>NUCLEOTIDE SEQUENCE [LARGE SCALE GENOMIC DNA]</scope>
    <source>
        <strain evidence="5">JCM 16540</strain>
    </source>
</reference>
<dbReference type="InterPro" id="IPR051545">
    <property type="entry name" value="NAD(P)H_dehydrogenase_qn"/>
</dbReference>
<comment type="similarity">
    <text evidence="1">Belongs to the NAD(P)H dehydrogenase (quinone) family.</text>
</comment>
<name>A0ABP6XXN5_9ACTN</name>
<dbReference type="PANTHER" id="PTHR10204:SF34">
    <property type="entry name" value="NAD(P)H DEHYDROGENASE [QUINONE] 1 ISOFORM 1"/>
    <property type="match status" value="1"/>
</dbReference>
<gene>
    <name evidence="4" type="ORF">GCM10022197_32850</name>
</gene>
<dbReference type="Proteomes" id="UP001500767">
    <property type="component" value="Unassembled WGS sequence"/>
</dbReference>
<dbReference type="InterPro" id="IPR003680">
    <property type="entry name" value="Flavodoxin_fold"/>
</dbReference>
<comment type="caution">
    <text evidence="4">The sequence shown here is derived from an EMBL/GenBank/DDBJ whole genome shotgun (WGS) entry which is preliminary data.</text>
</comment>
<dbReference type="Gene3D" id="3.40.50.360">
    <property type="match status" value="1"/>
</dbReference>
<dbReference type="RefSeq" id="WP_204910011.1">
    <property type="nucleotide sequence ID" value="NZ_BAAAYR010000004.1"/>
</dbReference>
<evidence type="ECO:0000256" key="2">
    <source>
        <dbReference type="ARBA" id="ARBA00023002"/>
    </source>
</evidence>
<organism evidence="4 5">
    <name type="scientific">Microlunatus spumicola</name>
    <dbReference type="NCBI Taxonomy" id="81499"/>
    <lineage>
        <taxon>Bacteria</taxon>
        <taxon>Bacillati</taxon>
        <taxon>Actinomycetota</taxon>
        <taxon>Actinomycetes</taxon>
        <taxon>Propionibacteriales</taxon>
        <taxon>Propionibacteriaceae</taxon>
        <taxon>Microlunatus</taxon>
    </lineage>
</organism>
<evidence type="ECO:0000259" key="3">
    <source>
        <dbReference type="Pfam" id="PF02525"/>
    </source>
</evidence>
<dbReference type="InterPro" id="IPR029039">
    <property type="entry name" value="Flavoprotein-like_sf"/>
</dbReference>
<keyword evidence="5" id="KW-1185">Reference proteome</keyword>